<dbReference type="STRING" id="290054.SAMN02745114_00038"/>
<evidence type="ECO:0000313" key="2">
    <source>
        <dbReference type="Proteomes" id="UP000190657"/>
    </source>
</evidence>
<accession>A0A1T4JS49</accession>
<dbReference type="Proteomes" id="UP000190657">
    <property type="component" value="Unassembled WGS sequence"/>
</dbReference>
<dbReference type="Pfam" id="PF13306">
    <property type="entry name" value="LRR_5"/>
    <property type="match status" value="1"/>
</dbReference>
<dbReference type="RefSeq" id="WP_159443357.1">
    <property type="nucleotide sequence ID" value="NZ_FUWW01000001.1"/>
</dbReference>
<organism evidence="1 2">
    <name type="scientific">Eubacterium coprostanoligenes</name>
    <dbReference type="NCBI Taxonomy" id="290054"/>
    <lineage>
        <taxon>Bacteria</taxon>
        <taxon>Bacillati</taxon>
        <taxon>Bacillota</taxon>
        <taxon>Clostridia</taxon>
        <taxon>Eubacteriales</taxon>
        <taxon>Eubacteriaceae</taxon>
        <taxon>Eubacterium</taxon>
    </lineage>
</organism>
<dbReference type="EMBL" id="FUWW01000001">
    <property type="protein sequence ID" value="SJZ33030.1"/>
    <property type="molecule type" value="Genomic_DNA"/>
</dbReference>
<reference evidence="1 2" key="1">
    <citation type="submission" date="2017-02" db="EMBL/GenBank/DDBJ databases">
        <authorList>
            <person name="Peterson S.W."/>
        </authorList>
    </citation>
    <scope>NUCLEOTIDE SEQUENCE [LARGE SCALE GENOMIC DNA]</scope>
    <source>
        <strain evidence="1 2">ATCC 51222</strain>
    </source>
</reference>
<proteinExistence type="predicted"/>
<protein>
    <submittedName>
        <fullName evidence="1">Leucine rich repeat-containing protein</fullName>
    </submittedName>
</protein>
<keyword evidence="2" id="KW-1185">Reference proteome</keyword>
<dbReference type="Gene3D" id="3.80.10.10">
    <property type="entry name" value="Ribonuclease Inhibitor"/>
    <property type="match status" value="1"/>
</dbReference>
<sequence length="353" mass="39167">MSKKINSVLAALVVAAVLIAAYCGVIFAVQKNSNNALYINEVTAVDKSTTLNNAQNGSADGLSFVGCVQDDGYYISSIADNFDTGKILTVPVKYEGKYVKFETSFFRELNENSVKLRFESESPYYTIEDNILYNKDKTTLLCCFNDSTKAVIPDGVCKIGDYAFYKSKITDVKIPNSVKTIGKEAFADSMLKEADLAEGLQTIGQKAFLCESLTKITIPSTVTSCGNFFVGSSDNFKVLNINCSYDAFGDMGIVYFGFREGSPYYFDGSYTVNSKEVFYPCRDLYFLLSAEKITVNEPCKEKDFDPLKYSDELKKATNNACEVKVVQKGNPTKIRFKFAADVNHECIVTLNFK</sequence>
<dbReference type="InterPro" id="IPR026906">
    <property type="entry name" value="LRR_5"/>
</dbReference>
<evidence type="ECO:0000313" key="1">
    <source>
        <dbReference type="EMBL" id="SJZ33030.1"/>
    </source>
</evidence>
<gene>
    <name evidence="1" type="ORF">SAMN02745114_00038</name>
</gene>
<dbReference type="OrthoDB" id="1195357at2"/>
<dbReference type="InterPro" id="IPR032675">
    <property type="entry name" value="LRR_dom_sf"/>
</dbReference>
<dbReference type="AlphaFoldDB" id="A0A1T4JS49"/>
<name>A0A1T4JS49_9FIRM</name>